<dbReference type="PROSITE" id="PS00028">
    <property type="entry name" value="ZINC_FINGER_C2H2_1"/>
    <property type="match status" value="13"/>
</dbReference>
<feature type="region of interest" description="Disordered" evidence="7">
    <location>
        <begin position="193"/>
        <end position="220"/>
    </location>
</feature>
<keyword evidence="4 6" id="KW-0862">Zinc</keyword>
<dbReference type="InterPro" id="IPR013087">
    <property type="entry name" value="Znf_C2H2_type"/>
</dbReference>
<dbReference type="PROSITE" id="PS51915">
    <property type="entry name" value="ZAD"/>
    <property type="match status" value="1"/>
</dbReference>
<feature type="domain" description="C2H2-type" evidence="8">
    <location>
        <begin position="597"/>
        <end position="620"/>
    </location>
</feature>
<feature type="region of interest" description="Disordered" evidence="7">
    <location>
        <begin position="639"/>
        <end position="749"/>
    </location>
</feature>
<dbReference type="EnsemblMetazoa" id="SCAU012184-RC">
    <property type="protein sequence ID" value="SCAU012184-PC"/>
    <property type="gene ID" value="SCAU012184"/>
</dbReference>
<dbReference type="SUPFAM" id="SSF57716">
    <property type="entry name" value="Glucocorticoid receptor-like (DNA-binding domain)"/>
    <property type="match status" value="1"/>
</dbReference>
<feature type="region of interest" description="Disordered" evidence="7">
    <location>
        <begin position="1455"/>
        <end position="1477"/>
    </location>
</feature>
<evidence type="ECO:0008006" key="12">
    <source>
        <dbReference type="Google" id="ProtNLM"/>
    </source>
</evidence>
<dbReference type="SUPFAM" id="SSF57667">
    <property type="entry name" value="beta-beta-alpha zinc fingers"/>
    <property type="match status" value="3"/>
</dbReference>
<feature type="binding site" evidence="6">
    <location>
        <position position="59"/>
    </location>
    <ligand>
        <name>Zn(2+)</name>
        <dbReference type="ChEBI" id="CHEBI:29105"/>
    </ligand>
</feature>
<feature type="domain" description="C2H2-type" evidence="8">
    <location>
        <begin position="880"/>
        <end position="903"/>
    </location>
</feature>
<feature type="domain" description="C2H2-type" evidence="8">
    <location>
        <begin position="566"/>
        <end position="594"/>
    </location>
</feature>
<dbReference type="STRING" id="35570.A0A1I8PYB2"/>
<evidence type="ECO:0000313" key="11">
    <source>
        <dbReference type="Proteomes" id="UP000095300"/>
    </source>
</evidence>
<keyword evidence="3 5" id="KW-0863">Zinc-finger</keyword>
<dbReference type="PROSITE" id="PS50157">
    <property type="entry name" value="ZINC_FINGER_C2H2_2"/>
    <property type="match status" value="9"/>
</dbReference>
<dbReference type="PANTHER" id="PTHR24379:SF121">
    <property type="entry name" value="C2H2-TYPE DOMAIN-CONTAINING PROTEIN"/>
    <property type="match status" value="1"/>
</dbReference>
<dbReference type="GO" id="GO:0005634">
    <property type="term" value="C:nucleus"/>
    <property type="evidence" value="ECO:0007669"/>
    <property type="project" value="InterPro"/>
</dbReference>
<sequence>MLQPTSLRCRLCIKICTDNQHHRLYDEAGHTNETYELMSRYFTTAMLNMAWDKQFSHICELCWHHLKEFHEFQQLVIEAQATLGSDLGSSTKKQAAEFEAIESINIHDSDPSDMEFQEIPIAKLKSSLDIEKPRTATEGIKMAVILEDNNSSKLLMATPSKDVIDSEAGILKEFSEMSSMPFKTEELLMDPLDNSPPSQAFVKQEPMEEVSQHIPDSLKSQNFCDPDNDSCSRFSNNEYDFSQSPLLEELSQQDMAEDQPSAEKQCRKVKTVQESDCLISKWKPYLECVVCEQKLFSFTLLLQHFQQEHPSAECHIFCCQKKLRHRLEIEKHVEYHQAPKRLRCDICFLAFTRFYAVSFHKEQMHAAKSALQSFECSLCNASFPDNESLQRHIQQNCLYGDEGNLELSETEAQRQKHRHKKEDKIPRTVEEFDSLIAKWKPLLSCVVCQQQVDSFSKLLQHFRELHPSEDCHILCCQHKLRHRYEIEKHIDYHHTPPKLRCDDCCRSFKRVYSRSMHMQQHHSEQGKSYDCKRCSARFKTASYLRRHFQKGSCQNAPAKDMRTHPFACKQCDRSYMSLNSLKRHCAIIHTDNASILHRCTVCDKAFRYNSYIRKHMWKQHGVKWSSEYSTLSEIASEMAEVKPRRGEQQEEMEEEEGEEEENEDEGNTMISLVVKSETSWDLEQNEEAQEFKEKEKKKKQKEKENKEEERKKEHEEKKDKNDENKEEKKQQHSSLNESQKEFLTSDEDELPLADSKSKLSLSKLKNFQLNTRQDFDRLIALWRPNLPCVICDQNLQTFSLLQEHFSQSHPLEKCHIRCCELELYFRYEIEQHIRYHCTDEKHRCNICYQVFQVDVGVKEHMIKVHGAKANRKKKFIERNFRCELCQRSFRNRKALGQHNYLQHPKPGQQSLNCEICDKPFKGLTGLREHMSMHKGETKHGCPCCSKVFTYRADVYRHMKRHHPQEWEQTRKEKRKRKFENEHIRYGCRFCAKEFCSQEILLRHLKEDHAKEEAEGLDDNGEQEFQQSLTFKEDLNLMPTEEFQPSPNYCQSTVENFRMFSSNQYLIAEENGQEICFKIEEVPEDGEHQQEDFEGDSLSFAHEKNPQTSAQDQATQHARLEFEEIVQQESPWGFNIKKEIPENSQQQYQDYEVNSPSFSRETQQQTFLQDQSTEDSKCESFCRTKIQKTLSQQEFDHLVSEWRPKLECELCHISCSHYTQLLEHFTQQHDPEECFITCCNRKLQGPQSIQPHILYHKALPHTRCDLCCKTFKTNLIARDHRNRVHGKKIISHKSRIHGPPTIDRRKKSQKQKPKFSEEQVEVAKISEACSRKGNRSNSKSSLKGEALNSSSPDTTAESLETFEEKKTKSKEEFFDDNVSLLSEVEESITKISVCHEENFRESHRNISLTSSKVEAMNISSLRETLEIGKGENKSNVVGKEEILDDERAIPKITVSDKGTSRKRIRNTSQASSKEEPMNISSIEESLETFKDKRRTYRAHCSQETLDDESASKLPKVNEDMLKISASDIGCSRKSNRNISQTPYKGESLNILSLDVTPKSLEVFKEEKKKKSKTYCKEETLEDQTVNSRVTKTFKTHDKEEYNHGELQTMDEMIDNSISKTSKQNETISVADRSLEPLNTIIQFKHNTEMKQQIENKEKSFVKLKGIPKARLRTNVSSPSTSHNKQDKSGTIG</sequence>
<reference evidence="11" key="1">
    <citation type="submission" date="2015-05" db="EMBL/GenBank/DDBJ databases">
        <authorList>
            <person name="Wilson R.K."/>
            <person name="Warren W.C."/>
            <person name="Olafson P."/>
        </authorList>
    </citation>
    <scope>NUCLEOTIDE SEQUENCE [LARGE SCALE GENOMIC DNA]</scope>
    <source>
        <strain evidence="11">USDA</strain>
    </source>
</reference>
<dbReference type="Gene3D" id="3.30.160.60">
    <property type="entry name" value="Classic Zinc Finger"/>
    <property type="match status" value="5"/>
</dbReference>
<keyword evidence="1 6" id="KW-0479">Metal-binding</keyword>
<protein>
    <recommendedName>
        <fullName evidence="12">C2H2-type domain-containing protein</fullName>
    </recommendedName>
</protein>
<dbReference type="Gene3D" id="3.40.1800.20">
    <property type="match status" value="1"/>
</dbReference>
<accession>A0A1I8PYB2</accession>
<evidence type="ECO:0000256" key="1">
    <source>
        <dbReference type="ARBA" id="ARBA00022723"/>
    </source>
</evidence>
<feature type="compositionally biased region" description="Polar residues" evidence="7">
    <location>
        <begin position="1672"/>
        <end position="1681"/>
    </location>
</feature>
<feature type="domain" description="C2H2-type" evidence="8">
    <location>
        <begin position="911"/>
        <end position="938"/>
    </location>
</feature>
<gene>
    <name evidence="10" type="primary">106084646</name>
</gene>
<dbReference type="EnsemblMetazoa" id="SCAU012184-RA">
    <property type="protein sequence ID" value="SCAU012184-PA"/>
    <property type="gene ID" value="SCAU012184"/>
</dbReference>
<organism evidence="10 11">
    <name type="scientific">Stomoxys calcitrans</name>
    <name type="common">Stable fly</name>
    <name type="synonym">Conops calcitrans</name>
    <dbReference type="NCBI Taxonomy" id="35570"/>
    <lineage>
        <taxon>Eukaryota</taxon>
        <taxon>Metazoa</taxon>
        <taxon>Ecdysozoa</taxon>
        <taxon>Arthropoda</taxon>
        <taxon>Hexapoda</taxon>
        <taxon>Insecta</taxon>
        <taxon>Pterygota</taxon>
        <taxon>Neoptera</taxon>
        <taxon>Endopterygota</taxon>
        <taxon>Diptera</taxon>
        <taxon>Brachycera</taxon>
        <taxon>Muscomorpha</taxon>
        <taxon>Muscoidea</taxon>
        <taxon>Muscidae</taxon>
        <taxon>Stomoxys</taxon>
    </lineage>
</organism>
<dbReference type="EnsemblMetazoa" id="SCAU012184-RD">
    <property type="protein sequence ID" value="SCAU012184-PD"/>
    <property type="gene ID" value="SCAU012184"/>
</dbReference>
<dbReference type="PANTHER" id="PTHR24379">
    <property type="entry name" value="KRAB AND ZINC FINGER DOMAIN-CONTAINING"/>
    <property type="match status" value="1"/>
</dbReference>
<dbReference type="KEGG" id="scac:106084646"/>
<dbReference type="SMART" id="SM00355">
    <property type="entry name" value="ZnF_C2H2"/>
    <property type="match status" value="19"/>
</dbReference>
<feature type="compositionally biased region" description="Basic and acidic residues" evidence="7">
    <location>
        <begin position="701"/>
        <end position="730"/>
    </location>
</feature>
<feature type="compositionally biased region" description="Low complexity" evidence="7">
    <location>
        <begin position="1334"/>
        <end position="1343"/>
    </location>
</feature>
<name>A0A1I8PYB2_STOCA</name>
<evidence type="ECO:0000256" key="6">
    <source>
        <dbReference type="PROSITE-ProRule" id="PRU01263"/>
    </source>
</evidence>
<feature type="compositionally biased region" description="Basic and acidic residues" evidence="7">
    <location>
        <begin position="639"/>
        <end position="648"/>
    </location>
</feature>
<dbReference type="InterPro" id="IPR012934">
    <property type="entry name" value="Znf_AD"/>
</dbReference>
<feature type="compositionally biased region" description="Basic residues" evidence="7">
    <location>
        <begin position="1283"/>
        <end position="1295"/>
    </location>
</feature>
<reference evidence="10" key="2">
    <citation type="submission" date="2020-05" db="UniProtKB">
        <authorList>
            <consortium name="EnsemblMetazoa"/>
        </authorList>
    </citation>
    <scope>IDENTIFICATION</scope>
    <source>
        <strain evidence="10">USDA</strain>
    </source>
</reference>
<evidence type="ECO:0000259" key="9">
    <source>
        <dbReference type="PROSITE" id="PS51915"/>
    </source>
</evidence>
<dbReference type="SMART" id="SM00868">
    <property type="entry name" value="zf-AD"/>
    <property type="match status" value="1"/>
</dbReference>
<evidence type="ECO:0000256" key="5">
    <source>
        <dbReference type="PROSITE-ProRule" id="PRU00042"/>
    </source>
</evidence>
<dbReference type="Proteomes" id="UP000095300">
    <property type="component" value="Unassembled WGS sequence"/>
</dbReference>
<feature type="compositionally biased region" description="Basic residues" evidence="7">
    <location>
        <begin position="1303"/>
        <end position="1312"/>
    </location>
</feature>
<dbReference type="VEuPathDB" id="VectorBase:SCAU012184"/>
<feature type="binding site" evidence="6">
    <location>
        <position position="62"/>
    </location>
    <ligand>
        <name>Zn(2+)</name>
        <dbReference type="ChEBI" id="CHEBI:29105"/>
    </ligand>
</feature>
<feature type="domain" description="C2H2-type" evidence="8">
    <location>
        <begin position="939"/>
        <end position="967"/>
    </location>
</feature>
<feature type="compositionally biased region" description="Acidic residues" evidence="7">
    <location>
        <begin position="649"/>
        <end position="666"/>
    </location>
</feature>
<evidence type="ECO:0000313" key="10">
    <source>
        <dbReference type="EnsemblMetazoa" id="SCAU012184-PC"/>
    </source>
</evidence>
<dbReference type="GO" id="GO:0008270">
    <property type="term" value="F:zinc ion binding"/>
    <property type="evidence" value="ECO:0007669"/>
    <property type="project" value="UniProtKB-UniRule"/>
</dbReference>
<dbReference type="OrthoDB" id="5803930at2759"/>
<feature type="binding site" evidence="6">
    <location>
        <position position="9"/>
    </location>
    <ligand>
        <name>Zn(2+)</name>
        <dbReference type="ChEBI" id="CHEBI:29105"/>
    </ligand>
</feature>
<dbReference type="Pfam" id="PF07776">
    <property type="entry name" value="zf-AD"/>
    <property type="match status" value="1"/>
</dbReference>
<feature type="binding site" evidence="6">
    <location>
        <position position="12"/>
    </location>
    <ligand>
        <name>Zn(2+)</name>
        <dbReference type="ChEBI" id="CHEBI:29105"/>
    </ligand>
</feature>
<feature type="region of interest" description="Disordered" evidence="7">
    <location>
        <begin position="1663"/>
        <end position="1691"/>
    </location>
</feature>
<evidence type="ECO:0000259" key="8">
    <source>
        <dbReference type="PROSITE" id="PS50157"/>
    </source>
</evidence>
<evidence type="ECO:0000256" key="7">
    <source>
        <dbReference type="SAM" id="MobiDB-lite"/>
    </source>
</evidence>
<feature type="region of interest" description="Disordered" evidence="7">
    <location>
        <begin position="1283"/>
        <end position="1365"/>
    </location>
</feature>
<dbReference type="Pfam" id="PF12874">
    <property type="entry name" value="zf-met"/>
    <property type="match status" value="2"/>
</dbReference>
<feature type="domain" description="C2H2-type" evidence="8">
    <location>
        <begin position="374"/>
        <end position="404"/>
    </location>
</feature>
<evidence type="ECO:0000256" key="3">
    <source>
        <dbReference type="ARBA" id="ARBA00022771"/>
    </source>
</evidence>
<feature type="compositionally biased region" description="Basic and acidic residues" evidence="7">
    <location>
        <begin position="1682"/>
        <end position="1691"/>
    </location>
</feature>
<keyword evidence="2" id="KW-0677">Repeat</keyword>
<feature type="domain" description="C2H2-type" evidence="8">
    <location>
        <begin position="499"/>
        <end position="526"/>
    </location>
</feature>
<dbReference type="InterPro" id="IPR036236">
    <property type="entry name" value="Znf_C2H2_sf"/>
</dbReference>
<feature type="domain" description="ZAD" evidence="9">
    <location>
        <begin position="7"/>
        <end position="86"/>
    </location>
</feature>
<evidence type="ECO:0000256" key="4">
    <source>
        <dbReference type="ARBA" id="ARBA00022833"/>
    </source>
</evidence>
<feature type="domain" description="C2H2-type" evidence="8">
    <location>
        <begin position="529"/>
        <end position="557"/>
    </location>
</feature>
<keyword evidence="11" id="KW-1185">Reference proteome</keyword>
<evidence type="ECO:0000256" key="2">
    <source>
        <dbReference type="ARBA" id="ARBA00022737"/>
    </source>
</evidence>
<feature type="domain" description="C2H2-type" evidence="8">
    <location>
        <begin position="985"/>
        <end position="1013"/>
    </location>
</feature>
<feature type="compositionally biased region" description="Polar residues" evidence="7">
    <location>
        <begin position="1346"/>
        <end position="1355"/>
    </location>
</feature>
<proteinExistence type="predicted"/>